<feature type="region of interest" description="Disordered" evidence="1">
    <location>
        <begin position="133"/>
        <end position="169"/>
    </location>
</feature>
<dbReference type="EMBL" id="JAINUF010000005">
    <property type="protein sequence ID" value="KAJ8359894.1"/>
    <property type="molecule type" value="Genomic_DNA"/>
</dbReference>
<feature type="compositionally biased region" description="Polar residues" evidence="1">
    <location>
        <begin position="158"/>
        <end position="169"/>
    </location>
</feature>
<feature type="region of interest" description="Disordered" evidence="1">
    <location>
        <begin position="1"/>
        <end position="53"/>
    </location>
</feature>
<dbReference type="AlphaFoldDB" id="A0A9Q1IXY4"/>
<name>A0A9Q1IXY4_SYNKA</name>
<keyword evidence="3" id="KW-1185">Reference proteome</keyword>
<evidence type="ECO:0000313" key="3">
    <source>
        <dbReference type="Proteomes" id="UP001152622"/>
    </source>
</evidence>
<evidence type="ECO:0000313" key="2">
    <source>
        <dbReference type="EMBL" id="KAJ8359894.1"/>
    </source>
</evidence>
<comment type="caution">
    <text evidence="2">The sequence shown here is derived from an EMBL/GenBank/DDBJ whole genome shotgun (WGS) entry which is preliminary data.</text>
</comment>
<organism evidence="2 3">
    <name type="scientific">Synaphobranchus kaupii</name>
    <name type="common">Kaup's arrowtooth eel</name>
    <dbReference type="NCBI Taxonomy" id="118154"/>
    <lineage>
        <taxon>Eukaryota</taxon>
        <taxon>Metazoa</taxon>
        <taxon>Chordata</taxon>
        <taxon>Craniata</taxon>
        <taxon>Vertebrata</taxon>
        <taxon>Euteleostomi</taxon>
        <taxon>Actinopterygii</taxon>
        <taxon>Neopterygii</taxon>
        <taxon>Teleostei</taxon>
        <taxon>Anguilliformes</taxon>
        <taxon>Synaphobranchidae</taxon>
        <taxon>Synaphobranchus</taxon>
    </lineage>
</organism>
<proteinExistence type="predicted"/>
<gene>
    <name evidence="2" type="ORF">SKAU_G00164190</name>
</gene>
<evidence type="ECO:0000256" key="1">
    <source>
        <dbReference type="SAM" id="MobiDB-lite"/>
    </source>
</evidence>
<dbReference type="Proteomes" id="UP001152622">
    <property type="component" value="Chromosome 5"/>
</dbReference>
<protein>
    <submittedName>
        <fullName evidence="2">Uncharacterized protein</fullName>
    </submittedName>
</protein>
<accession>A0A9Q1IXY4</accession>
<sequence length="169" mass="17479">MAHCGVSDSDESPSTLTNRRAESRHGWQRAGGVGGGTLKPVPSGPAGSARLSLGWSGTAFCPPPAAPSEKPPCNIVKKAGLQQTAGSQQQIIITGSADGCGRMWKRLGRPVQAGSPPGAPPLCFFYSPVDAEQERGHTSPSHQAPVHGVHSSEFRGSRSGSNFATCHSI</sequence>
<reference evidence="2" key="1">
    <citation type="journal article" date="2023" name="Science">
        <title>Genome structures resolve the early diversification of teleost fishes.</title>
        <authorList>
            <person name="Parey E."/>
            <person name="Louis A."/>
            <person name="Montfort J."/>
            <person name="Bouchez O."/>
            <person name="Roques C."/>
            <person name="Iampietro C."/>
            <person name="Lluch J."/>
            <person name="Castinel A."/>
            <person name="Donnadieu C."/>
            <person name="Desvignes T."/>
            <person name="Floi Bucao C."/>
            <person name="Jouanno E."/>
            <person name="Wen M."/>
            <person name="Mejri S."/>
            <person name="Dirks R."/>
            <person name="Jansen H."/>
            <person name="Henkel C."/>
            <person name="Chen W.J."/>
            <person name="Zahm M."/>
            <person name="Cabau C."/>
            <person name="Klopp C."/>
            <person name="Thompson A.W."/>
            <person name="Robinson-Rechavi M."/>
            <person name="Braasch I."/>
            <person name="Lecointre G."/>
            <person name="Bobe J."/>
            <person name="Postlethwait J.H."/>
            <person name="Berthelot C."/>
            <person name="Roest Crollius H."/>
            <person name="Guiguen Y."/>
        </authorList>
    </citation>
    <scope>NUCLEOTIDE SEQUENCE</scope>
    <source>
        <strain evidence="2">WJC10195</strain>
    </source>
</reference>